<dbReference type="AlphaFoldDB" id="A0AAU7T5V1"/>
<gene>
    <name evidence="1" type="ORF">ABN611_26315</name>
</gene>
<sequence length="130" mass="14419">MLRELPDRWIFGVRDSRVLRAEMHADVHRIELANEFLISTDAEVELADASMTDLAHAQATVVGDLAMLVGKEVASLVAFKSGVVRIVLRPGYHVVISPKGSEQTSIRQSGIFEWIGFRGNSEMAVVRDQE</sequence>
<name>A0AAU7T5V1_9ACTN</name>
<reference evidence="1" key="1">
    <citation type="submission" date="2024-06" db="EMBL/GenBank/DDBJ databases">
        <title>Kribbella sp. strain HUAS MG21 genome sequences.</title>
        <authorList>
            <person name="Mo P."/>
        </authorList>
    </citation>
    <scope>NUCLEOTIDE SEQUENCE</scope>
    <source>
        <strain evidence="1">HUAS MG21</strain>
    </source>
</reference>
<dbReference type="RefSeq" id="WP_350274914.1">
    <property type="nucleotide sequence ID" value="NZ_CP158165.1"/>
</dbReference>
<protein>
    <recommendedName>
        <fullName evidence="2">AIM24 family protein</fullName>
    </recommendedName>
</protein>
<evidence type="ECO:0000313" key="1">
    <source>
        <dbReference type="EMBL" id="XBV22068.1"/>
    </source>
</evidence>
<dbReference type="EMBL" id="CP158165">
    <property type="protein sequence ID" value="XBV22068.1"/>
    <property type="molecule type" value="Genomic_DNA"/>
</dbReference>
<evidence type="ECO:0008006" key="2">
    <source>
        <dbReference type="Google" id="ProtNLM"/>
    </source>
</evidence>
<accession>A0AAU7T5V1</accession>
<organism evidence="1">
    <name type="scientific">Kribbella sp. HUAS MG21</name>
    <dbReference type="NCBI Taxonomy" id="3160966"/>
    <lineage>
        <taxon>Bacteria</taxon>
        <taxon>Bacillati</taxon>
        <taxon>Actinomycetota</taxon>
        <taxon>Actinomycetes</taxon>
        <taxon>Propionibacteriales</taxon>
        <taxon>Kribbellaceae</taxon>
        <taxon>Kribbella</taxon>
    </lineage>
</organism>
<proteinExistence type="predicted"/>